<dbReference type="EMBL" id="LLXE01000087">
    <property type="protein sequence ID" value="KUM62911.1"/>
    <property type="molecule type" value="Genomic_DNA"/>
</dbReference>
<comment type="caution">
    <text evidence="1">The sequence shown here is derived from an EMBL/GenBank/DDBJ whole genome shotgun (WGS) entry which is preliminary data.</text>
</comment>
<evidence type="ECO:0000313" key="1">
    <source>
        <dbReference type="EMBL" id="KUM62911.1"/>
    </source>
</evidence>
<gene>
    <name evidence="1" type="ORF">ACN42_g4165</name>
</gene>
<proteinExistence type="predicted"/>
<sequence>MFCGRLPTSAGYISTFDITPHLNSFVLTYSGLICEQGNHTTSIIGLVVEFVVAIDEARVRFTDDAQQFLFCNFAEFLLAYGEPFLILLGYRKLLRDRDVYPRKPSY</sequence>
<accession>A0A101MLU0</accession>
<name>A0A101MLU0_PENFR</name>
<dbReference type="AlphaFoldDB" id="A0A101MLU0"/>
<dbReference type="OrthoDB" id="4365880at2759"/>
<keyword evidence="2" id="KW-1185">Reference proteome</keyword>
<evidence type="ECO:0000313" key="2">
    <source>
        <dbReference type="Proteomes" id="UP000055045"/>
    </source>
</evidence>
<reference evidence="1 2" key="1">
    <citation type="submission" date="2015-10" db="EMBL/GenBank/DDBJ databases">
        <title>Genome sequencing of Penicillium freii.</title>
        <authorList>
            <person name="Nguyen H.D."/>
            <person name="Visagie C.M."/>
            <person name="Seifert K.A."/>
        </authorList>
    </citation>
    <scope>NUCLEOTIDE SEQUENCE [LARGE SCALE GENOMIC DNA]</scope>
    <source>
        <strain evidence="1 2">DAOM 242723</strain>
    </source>
</reference>
<protein>
    <submittedName>
        <fullName evidence="1">Uncharacterized protein</fullName>
    </submittedName>
</protein>
<organism evidence="1 2">
    <name type="scientific">Penicillium freii</name>
    <dbReference type="NCBI Taxonomy" id="48697"/>
    <lineage>
        <taxon>Eukaryota</taxon>
        <taxon>Fungi</taxon>
        <taxon>Dikarya</taxon>
        <taxon>Ascomycota</taxon>
        <taxon>Pezizomycotina</taxon>
        <taxon>Eurotiomycetes</taxon>
        <taxon>Eurotiomycetidae</taxon>
        <taxon>Eurotiales</taxon>
        <taxon>Aspergillaceae</taxon>
        <taxon>Penicillium</taxon>
    </lineage>
</organism>
<dbReference type="Proteomes" id="UP000055045">
    <property type="component" value="Unassembled WGS sequence"/>
</dbReference>